<dbReference type="GO" id="GO:0005524">
    <property type="term" value="F:ATP binding"/>
    <property type="evidence" value="ECO:0007669"/>
    <property type="project" value="TreeGrafter"/>
</dbReference>
<feature type="compositionally biased region" description="Low complexity" evidence="1">
    <location>
        <begin position="76"/>
        <end position="100"/>
    </location>
</feature>
<keyword evidence="3" id="KW-1185">Reference proteome</keyword>
<proteinExistence type="predicted"/>
<dbReference type="GO" id="GO:0005829">
    <property type="term" value="C:cytosol"/>
    <property type="evidence" value="ECO:0007669"/>
    <property type="project" value="TreeGrafter"/>
</dbReference>
<evidence type="ECO:0000256" key="1">
    <source>
        <dbReference type="SAM" id="MobiDB-lite"/>
    </source>
</evidence>
<dbReference type="OrthoDB" id="4640801at2"/>
<name>A0A1R4IZ81_9MICO</name>
<reference evidence="2 3" key="1">
    <citation type="submission" date="2017-02" db="EMBL/GenBank/DDBJ databases">
        <authorList>
            <person name="Peterson S.W."/>
        </authorList>
    </citation>
    <scope>NUCLEOTIDE SEQUENCE [LARGE SCALE GENOMIC DNA]</scope>
    <source>
        <strain evidence="2 3">B Mb 05.01</strain>
    </source>
</reference>
<dbReference type="Gene3D" id="3.40.50.300">
    <property type="entry name" value="P-loop containing nucleotide triphosphate hydrolases"/>
    <property type="match status" value="1"/>
</dbReference>
<feature type="region of interest" description="Disordered" evidence="1">
    <location>
        <begin position="121"/>
        <end position="147"/>
    </location>
</feature>
<dbReference type="RefSeq" id="WP_087130327.1">
    <property type="nucleotide sequence ID" value="NZ_FUKO01000014.1"/>
</dbReference>
<dbReference type="Proteomes" id="UP000196320">
    <property type="component" value="Unassembled WGS sequence"/>
</dbReference>
<dbReference type="PANTHER" id="PTHR43384">
    <property type="entry name" value="SEPTUM SITE-DETERMINING PROTEIN MIND HOMOLOG, CHLOROPLASTIC-RELATED"/>
    <property type="match status" value="1"/>
</dbReference>
<dbReference type="EMBL" id="FUKO01000014">
    <property type="protein sequence ID" value="SJN25157.1"/>
    <property type="molecule type" value="Genomic_DNA"/>
</dbReference>
<gene>
    <name evidence="2" type="ORF">FM104_04755</name>
</gene>
<evidence type="ECO:0000313" key="2">
    <source>
        <dbReference type="EMBL" id="SJN25157.1"/>
    </source>
</evidence>
<dbReference type="GO" id="GO:0051782">
    <property type="term" value="P:negative regulation of cell division"/>
    <property type="evidence" value="ECO:0007669"/>
    <property type="project" value="TreeGrafter"/>
</dbReference>
<sequence length="458" mass="48270">MELIEAVVTADGVGTVSAGGEAVQVAGPGDLATARAAVLGAANDAVRESGKAHRLEITDQGQRHVFAVHPDGSRVPLADDASADTPSPTPAETPTVAPAEQPKVLEEVPTDAALLGSAVTPVPEAEPTITIPPRPTLPPKPGDDAAVLPAPTRRSLRQTSFLKADAEVPPAATGVRGLLGLVGIKVAPSAAELALLEDIRVVARHHPGTRTVLVANRKGGSNKTPTEVCLSAVFGSYGGGGVVAWDNNENQGTLGWRTEAGLSEASVLDLLRDEERLLLPSAGHGAIAGYVHHQTDDMYDVLRSDENDEGDHEISAGEVHRVHAILERYYRLILIDSGNTLRAANFRAAAEHADQLVVPTTTMEDRAEAAKLTLQTLESRDEHSAELAANAVVIISQWKPEDKAEAQRMAEQFAPLVRAVQIVPYDPALKAGRIRYKALRPATRRAWLAAAAAVGRGL</sequence>
<dbReference type="InterPro" id="IPR050625">
    <property type="entry name" value="ParA/MinD_ATPase"/>
</dbReference>
<organism evidence="2 3">
    <name type="scientific">Microbacterium esteraromaticum</name>
    <dbReference type="NCBI Taxonomy" id="57043"/>
    <lineage>
        <taxon>Bacteria</taxon>
        <taxon>Bacillati</taxon>
        <taxon>Actinomycetota</taxon>
        <taxon>Actinomycetes</taxon>
        <taxon>Micrococcales</taxon>
        <taxon>Microbacteriaceae</taxon>
        <taxon>Microbacterium</taxon>
    </lineage>
</organism>
<dbReference type="SUPFAM" id="SSF52540">
    <property type="entry name" value="P-loop containing nucleoside triphosphate hydrolases"/>
    <property type="match status" value="1"/>
</dbReference>
<dbReference type="GO" id="GO:0009898">
    <property type="term" value="C:cytoplasmic side of plasma membrane"/>
    <property type="evidence" value="ECO:0007669"/>
    <property type="project" value="TreeGrafter"/>
</dbReference>
<dbReference type="AlphaFoldDB" id="A0A1R4IZ81"/>
<accession>A0A1R4IZ81</accession>
<dbReference type="InterPro" id="IPR027417">
    <property type="entry name" value="P-loop_NTPase"/>
</dbReference>
<feature type="region of interest" description="Disordered" evidence="1">
    <location>
        <begin position="72"/>
        <end position="102"/>
    </location>
</feature>
<dbReference type="GO" id="GO:0016887">
    <property type="term" value="F:ATP hydrolysis activity"/>
    <property type="evidence" value="ECO:0007669"/>
    <property type="project" value="TreeGrafter"/>
</dbReference>
<feature type="compositionally biased region" description="Pro residues" evidence="1">
    <location>
        <begin position="130"/>
        <end position="140"/>
    </location>
</feature>
<evidence type="ECO:0000313" key="3">
    <source>
        <dbReference type="Proteomes" id="UP000196320"/>
    </source>
</evidence>
<protein>
    <submittedName>
        <fullName evidence="2">Similar to ATPase involved in chromosome partitioning</fullName>
    </submittedName>
</protein>
<dbReference type="PANTHER" id="PTHR43384:SF14">
    <property type="entry name" value="ESX-1 SECRETION-ASSOCIATED PROTEIN ESPI"/>
    <property type="match status" value="1"/>
</dbReference>